<dbReference type="Proteomes" id="UP000019487">
    <property type="component" value="Unassembled WGS sequence"/>
</dbReference>
<evidence type="ECO:0000313" key="2">
    <source>
        <dbReference type="EMBL" id="ESZ96047.1"/>
    </source>
</evidence>
<dbReference type="AlphaFoldDB" id="W9CH33"/>
<dbReference type="OrthoDB" id="3600092at2759"/>
<protein>
    <submittedName>
        <fullName evidence="2">Uncharacterized protein</fullName>
    </submittedName>
</protein>
<feature type="chain" id="PRO_5004920435" evidence="1">
    <location>
        <begin position="20"/>
        <end position="293"/>
    </location>
</feature>
<dbReference type="HOGENOM" id="CLU_082819_0_0_1"/>
<name>W9CH33_SCLBF</name>
<dbReference type="EMBL" id="AYSA01000155">
    <property type="protein sequence ID" value="ESZ96047.1"/>
    <property type="molecule type" value="Genomic_DNA"/>
</dbReference>
<keyword evidence="3" id="KW-1185">Reference proteome</keyword>
<proteinExistence type="predicted"/>
<organism evidence="2 3">
    <name type="scientific">Sclerotinia borealis (strain F-4128)</name>
    <dbReference type="NCBI Taxonomy" id="1432307"/>
    <lineage>
        <taxon>Eukaryota</taxon>
        <taxon>Fungi</taxon>
        <taxon>Dikarya</taxon>
        <taxon>Ascomycota</taxon>
        <taxon>Pezizomycotina</taxon>
        <taxon>Leotiomycetes</taxon>
        <taxon>Helotiales</taxon>
        <taxon>Sclerotiniaceae</taxon>
        <taxon>Sclerotinia</taxon>
    </lineage>
</organism>
<reference evidence="2 3" key="1">
    <citation type="journal article" date="2014" name="Genome Announc.">
        <title>Draft genome sequence of Sclerotinia borealis, a psychrophilic plant pathogenic fungus.</title>
        <authorList>
            <person name="Mardanov A.V."/>
            <person name="Beletsky A.V."/>
            <person name="Kadnikov V.V."/>
            <person name="Ignatov A.N."/>
            <person name="Ravin N.V."/>
        </authorList>
    </citation>
    <scope>NUCLEOTIDE SEQUENCE [LARGE SCALE GENOMIC DNA]</scope>
    <source>
        <strain evidence="3">F-4157</strain>
    </source>
</reference>
<keyword evidence="1" id="KW-0732">Signal</keyword>
<accession>W9CH33</accession>
<evidence type="ECO:0000256" key="1">
    <source>
        <dbReference type="SAM" id="SignalP"/>
    </source>
</evidence>
<feature type="signal peptide" evidence="1">
    <location>
        <begin position="1"/>
        <end position="19"/>
    </location>
</feature>
<evidence type="ECO:0000313" key="3">
    <source>
        <dbReference type="Proteomes" id="UP000019487"/>
    </source>
</evidence>
<comment type="caution">
    <text evidence="2">The sequence shown here is derived from an EMBL/GenBank/DDBJ whole genome shotgun (WGS) entry which is preliminary data.</text>
</comment>
<gene>
    <name evidence="2" type="ORF">SBOR_3524</name>
</gene>
<sequence length="293" mass="30857">MLLSHFLTSIACLLALVNGSTTPSSDVALSRQGLSSTRDVIINFVDTPVWTTKDIALSPLSIDAGVPDTQVVLAVIASNVALAGGLCAIGVIPACITGAAIAALTNFYLVYATMGTSNGPARRDIAGITANIHDLWLPSESSSTVFKLKTNTIDGVWTPIGNTTINGLYHEVHFRQLGSMLGVKAIQSAAGAKNRRDDAADDGGYVAAYFWEDNNQQAWNDWNGAQVEPIGDEIGDFISSNNGQVVCANIIDQDGPMNAGVMTMDDYNDEYGLTQSQWASALSICLAGDPSVP</sequence>